<dbReference type="EMBL" id="JASZZN010000005">
    <property type="protein sequence ID" value="MDM4015624.1"/>
    <property type="molecule type" value="Genomic_DNA"/>
</dbReference>
<feature type="transmembrane region" description="Helical" evidence="1">
    <location>
        <begin position="96"/>
        <end position="114"/>
    </location>
</feature>
<accession>A0ABT7PGK6</accession>
<sequence length="532" mass="58916">MTSIEFVALLALFFAYAGDLPPAVNEAHYLVKAKNFWDPAFASTDLFAASGKAHTTFYLTFGWLTQFLSLEASAWVGRVIGWSLVALGLLRCCRQLSLPTFSCVAVAILWLIGISHGNLAGEWVVGGIEGKVPAYGCGLIGISFAMQRCWSVAWVWYGIASAFHVLTGGWLVIATMIAFAATEFRSPRNDRAAFWTLGLWIGGAIALAGLVPALQLTMEATAEQRNLAARIYSYVRIRHHLLPSDFPPHWFIRHGVLIATMLGLFLLTPATAIRKRLVWIGIGATCITVTGLLVGFLPTVAPDLAAKLLRYYWFRLGDAIVPLVIALSLAELLFAKDRETPQAVSASRLRSYVRGMAASLLVIGAVLFAAACVERIRIGVPPSASHRLLGFDPDASPQQQQQVFRDWVAVCDWARSSTPVSEVFLTPRHQQTFKWYAGRGEVVNWKDVPQDATSLIEWLERFEDVFPKHVGAVSLGSMRVPINYAKLRRYRERYGVRLMIVDNRIASSIPLAKIYPVGNQQNRTYSVYELPN</sequence>
<evidence type="ECO:0000313" key="4">
    <source>
        <dbReference type="Proteomes" id="UP001239462"/>
    </source>
</evidence>
<keyword evidence="1" id="KW-0812">Transmembrane</keyword>
<feature type="transmembrane region" description="Helical" evidence="1">
    <location>
        <begin position="72"/>
        <end position="89"/>
    </location>
</feature>
<dbReference type="Pfam" id="PF20604">
    <property type="entry name" value="DUF6798"/>
    <property type="match status" value="1"/>
</dbReference>
<feature type="transmembrane region" description="Helical" evidence="1">
    <location>
        <begin position="312"/>
        <end position="334"/>
    </location>
</feature>
<keyword evidence="1" id="KW-0472">Membrane</keyword>
<feature type="transmembrane region" description="Helical" evidence="1">
    <location>
        <begin position="277"/>
        <end position="300"/>
    </location>
</feature>
<dbReference type="Proteomes" id="UP001239462">
    <property type="component" value="Unassembled WGS sequence"/>
</dbReference>
<feature type="transmembrane region" description="Helical" evidence="1">
    <location>
        <begin position="250"/>
        <end position="270"/>
    </location>
</feature>
<evidence type="ECO:0000259" key="2">
    <source>
        <dbReference type="Pfam" id="PF20604"/>
    </source>
</evidence>
<gene>
    <name evidence="3" type="ORF">QTN89_09305</name>
</gene>
<reference evidence="3 4" key="1">
    <citation type="submission" date="2023-06" db="EMBL/GenBank/DDBJ databases">
        <title>Roseiconus lacunae JC819 isolated from Gulf of Mannar region, Tamil Nadu.</title>
        <authorList>
            <person name="Pk S."/>
            <person name="Ch S."/>
            <person name="Ch V.R."/>
        </authorList>
    </citation>
    <scope>NUCLEOTIDE SEQUENCE [LARGE SCALE GENOMIC DNA]</scope>
    <source>
        <strain evidence="3 4">JC819</strain>
    </source>
</reference>
<comment type="caution">
    <text evidence="3">The sequence shown here is derived from an EMBL/GenBank/DDBJ whole genome shotgun (WGS) entry which is preliminary data.</text>
</comment>
<name>A0ABT7PGK6_9BACT</name>
<dbReference type="RefSeq" id="WP_289163121.1">
    <property type="nucleotide sequence ID" value="NZ_JASZZN010000005.1"/>
</dbReference>
<feature type="transmembrane region" description="Helical" evidence="1">
    <location>
        <begin position="355"/>
        <end position="371"/>
    </location>
</feature>
<proteinExistence type="predicted"/>
<feature type="transmembrane region" description="Helical" evidence="1">
    <location>
        <begin position="154"/>
        <end position="180"/>
    </location>
</feature>
<organism evidence="3 4">
    <name type="scientific">Roseiconus lacunae</name>
    <dbReference type="NCBI Taxonomy" id="2605694"/>
    <lineage>
        <taxon>Bacteria</taxon>
        <taxon>Pseudomonadati</taxon>
        <taxon>Planctomycetota</taxon>
        <taxon>Planctomycetia</taxon>
        <taxon>Pirellulales</taxon>
        <taxon>Pirellulaceae</taxon>
        <taxon>Roseiconus</taxon>
    </lineage>
</organism>
<evidence type="ECO:0000313" key="3">
    <source>
        <dbReference type="EMBL" id="MDM4015624.1"/>
    </source>
</evidence>
<keyword evidence="4" id="KW-1185">Reference proteome</keyword>
<feature type="domain" description="DUF6798" evidence="2">
    <location>
        <begin position="405"/>
        <end position="465"/>
    </location>
</feature>
<dbReference type="InterPro" id="IPR046477">
    <property type="entry name" value="DUF6798"/>
</dbReference>
<evidence type="ECO:0000256" key="1">
    <source>
        <dbReference type="SAM" id="Phobius"/>
    </source>
</evidence>
<protein>
    <recommendedName>
        <fullName evidence="2">DUF6798 domain-containing protein</fullName>
    </recommendedName>
</protein>
<feature type="transmembrane region" description="Helical" evidence="1">
    <location>
        <begin position="192"/>
        <end position="214"/>
    </location>
</feature>
<keyword evidence="1" id="KW-1133">Transmembrane helix</keyword>